<dbReference type="InterPro" id="IPR009057">
    <property type="entry name" value="Homeodomain-like_sf"/>
</dbReference>
<dbReference type="GO" id="GO:0006361">
    <property type="term" value="P:transcription initiation at RNA polymerase I promoter"/>
    <property type="evidence" value="ECO:0007669"/>
    <property type="project" value="TreeGrafter"/>
</dbReference>
<feature type="region of interest" description="Disordered" evidence="1">
    <location>
        <begin position="220"/>
        <end position="274"/>
    </location>
</feature>
<keyword evidence="3" id="KW-1185">Reference proteome</keyword>
<name>A0A0C2XBK0_AMAMK</name>
<dbReference type="PANTHER" id="PTHR28079:SF1">
    <property type="entry name" value="RNA POLYMERASE I-SPECIFIC TRANSCRIPTION INITIATION FACTOR RRN5"/>
    <property type="match status" value="1"/>
</dbReference>
<dbReference type="GO" id="GO:0042790">
    <property type="term" value="P:nucleolar large rRNA transcription by RNA polymerase I"/>
    <property type="evidence" value="ECO:0007669"/>
    <property type="project" value="InterPro"/>
</dbReference>
<dbReference type="OrthoDB" id="2240312at2759"/>
<feature type="compositionally biased region" description="Basic and acidic residues" evidence="1">
    <location>
        <begin position="254"/>
        <end position="263"/>
    </location>
</feature>
<protein>
    <submittedName>
        <fullName evidence="2">Uncharacterized protein</fullName>
    </submittedName>
</protein>
<evidence type="ECO:0000256" key="1">
    <source>
        <dbReference type="SAM" id="MobiDB-lite"/>
    </source>
</evidence>
<reference evidence="2 3" key="1">
    <citation type="submission" date="2014-04" db="EMBL/GenBank/DDBJ databases">
        <title>Evolutionary Origins and Diversification of the Mycorrhizal Mutualists.</title>
        <authorList>
            <consortium name="DOE Joint Genome Institute"/>
            <consortium name="Mycorrhizal Genomics Consortium"/>
            <person name="Kohler A."/>
            <person name="Kuo A."/>
            <person name="Nagy L.G."/>
            <person name="Floudas D."/>
            <person name="Copeland A."/>
            <person name="Barry K.W."/>
            <person name="Cichocki N."/>
            <person name="Veneault-Fourrey C."/>
            <person name="LaButti K."/>
            <person name="Lindquist E.A."/>
            <person name="Lipzen A."/>
            <person name="Lundell T."/>
            <person name="Morin E."/>
            <person name="Murat C."/>
            <person name="Riley R."/>
            <person name="Ohm R."/>
            <person name="Sun H."/>
            <person name="Tunlid A."/>
            <person name="Henrissat B."/>
            <person name="Grigoriev I.V."/>
            <person name="Hibbett D.S."/>
            <person name="Martin F."/>
        </authorList>
    </citation>
    <scope>NUCLEOTIDE SEQUENCE [LARGE SCALE GENOMIC DNA]</scope>
    <source>
        <strain evidence="2 3">Koide BX008</strain>
    </source>
</reference>
<dbReference type="Gene3D" id="1.10.10.60">
    <property type="entry name" value="Homeodomain-like"/>
    <property type="match status" value="1"/>
</dbReference>
<evidence type="ECO:0000313" key="3">
    <source>
        <dbReference type="Proteomes" id="UP000054549"/>
    </source>
</evidence>
<dbReference type="SUPFAM" id="SSF46689">
    <property type="entry name" value="Homeodomain-like"/>
    <property type="match status" value="1"/>
</dbReference>
<feature type="compositionally biased region" description="Polar residues" evidence="1">
    <location>
        <begin position="231"/>
        <end position="253"/>
    </location>
</feature>
<dbReference type="PANTHER" id="PTHR28079">
    <property type="entry name" value="RNA POLYMERASE I-SPECIFIC TRANSCRIPTION INITIATION FACTOR RRN5"/>
    <property type="match status" value="1"/>
</dbReference>
<sequence>MADLSLPYVHQFQEHLAQVRSHLSGEANDVLPSSFIAPATYWTSSEKQAFFHALARYSRLNPDLIAAHIKTKSVVDVCVYIEQLEAASRADPVPWNRTEQDIAFEVSDEWIGFEERSATALIVAEPIAHDKQRKSMRQTELDKKRTELGQAGTSDAFDTWRQDIEAQWGREDLLERLDTLKLKILESILRTGAPVSPHPVADNALGSTVLDPAQTNAISGSETLRNEDIARSSSPVHSVSPTADTEQHTLNTSGDDKLTRAEHPSSQGIVTPAMELEELAYEDLSPADRRRMQRRLYMRRRRAKQTGAEVNYTTARLRQGRKPAENPARRRVGVGGKARIYHQEVFLCQFPQR</sequence>
<dbReference type="AlphaFoldDB" id="A0A0C2XBK0"/>
<dbReference type="GO" id="GO:0001181">
    <property type="term" value="F:RNA polymerase I general transcription initiation factor activity"/>
    <property type="evidence" value="ECO:0007669"/>
    <property type="project" value="TreeGrafter"/>
</dbReference>
<dbReference type="CDD" id="cd00167">
    <property type="entry name" value="SANT"/>
    <property type="match status" value="1"/>
</dbReference>
<dbReference type="GO" id="GO:0000500">
    <property type="term" value="C:RNA polymerase I upstream activating factor complex"/>
    <property type="evidence" value="ECO:0007669"/>
    <property type="project" value="InterPro"/>
</dbReference>
<proteinExistence type="predicted"/>
<dbReference type="HOGENOM" id="CLU_785183_0_0_1"/>
<dbReference type="InParanoid" id="A0A0C2XBK0"/>
<dbReference type="InterPro" id="IPR001005">
    <property type="entry name" value="SANT/Myb"/>
</dbReference>
<dbReference type="GO" id="GO:0000182">
    <property type="term" value="F:rDNA binding"/>
    <property type="evidence" value="ECO:0007669"/>
    <property type="project" value="TreeGrafter"/>
</dbReference>
<gene>
    <name evidence="2" type="ORF">M378DRAFT_161066</name>
</gene>
<dbReference type="EMBL" id="KN818237">
    <property type="protein sequence ID" value="KIL66208.1"/>
    <property type="molecule type" value="Genomic_DNA"/>
</dbReference>
<accession>A0A0C2XBK0</accession>
<evidence type="ECO:0000313" key="2">
    <source>
        <dbReference type="EMBL" id="KIL66208.1"/>
    </source>
</evidence>
<organism evidence="2 3">
    <name type="scientific">Amanita muscaria (strain Koide BX008)</name>
    <dbReference type="NCBI Taxonomy" id="946122"/>
    <lineage>
        <taxon>Eukaryota</taxon>
        <taxon>Fungi</taxon>
        <taxon>Dikarya</taxon>
        <taxon>Basidiomycota</taxon>
        <taxon>Agaricomycotina</taxon>
        <taxon>Agaricomycetes</taxon>
        <taxon>Agaricomycetidae</taxon>
        <taxon>Agaricales</taxon>
        <taxon>Pluteineae</taxon>
        <taxon>Amanitaceae</taxon>
        <taxon>Amanita</taxon>
    </lineage>
</organism>
<dbReference type="InterPro" id="IPR039601">
    <property type="entry name" value="Rrn5"/>
</dbReference>
<dbReference type="Proteomes" id="UP000054549">
    <property type="component" value="Unassembled WGS sequence"/>
</dbReference>